<evidence type="ECO:0000256" key="2">
    <source>
        <dbReference type="ARBA" id="ARBA00001936"/>
    </source>
</evidence>
<keyword evidence="9" id="KW-0464">Manganese</keyword>
<dbReference type="SUPFAM" id="SSF51658">
    <property type="entry name" value="Xylose isomerase-like"/>
    <property type="match status" value="1"/>
</dbReference>
<comment type="cofactor">
    <cofactor evidence="2">
        <name>Mn(2+)</name>
        <dbReference type="ChEBI" id="CHEBI:29035"/>
    </cofactor>
</comment>
<evidence type="ECO:0000313" key="12">
    <source>
        <dbReference type="Proteomes" id="UP000650466"/>
    </source>
</evidence>
<reference evidence="11" key="1">
    <citation type="submission" date="2020-09" db="EMBL/GenBank/DDBJ databases">
        <title>Draft Genome Sequence of Paenibacillus sp. WST5.</title>
        <authorList>
            <person name="Bao Z."/>
        </authorList>
    </citation>
    <scope>NUCLEOTIDE SEQUENCE</scope>
    <source>
        <strain evidence="11">WST5</strain>
    </source>
</reference>
<comment type="similarity">
    <text evidence="6">Belongs to the mannonate dehydratase family.</text>
</comment>
<evidence type="ECO:0000313" key="11">
    <source>
        <dbReference type="EMBL" id="MBD0378802.1"/>
    </source>
</evidence>
<organism evidence="11 12">
    <name type="scientific">Paenibacillus sedimenti</name>
    <dbReference type="NCBI Taxonomy" id="2770274"/>
    <lineage>
        <taxon>Bacteria</taxon>
        <taxon>Bacillati</taxon>
        <taxon>Bacillota</taxon>
        <taxon>Bacilli</taxon>
        <taxon>Bacillales</taxon>
        <taxon>Paenibacillaceae</taxon>
        <taxon>Paenibacillus</taxon>
    </lineage>
</organism>
<dbReference type="GO" id="GO:0042840">
    <property type="term" value="P:D-glucuronate catabolic process"/>
    <property type="evidence" value="ECO:0007669"/>
    <property type="project" value="TreeGrafter"/>
</dbReference>
<dbReference type="GO" id="GO:0008927">
    <property type="term" value="F:mannonate dehydratase activity"/>
    <property type="evidence" value="ECO:0007669"/>
    <property type="project" value="UniProtKB-EC"/>
</dbReference>
<evidence type="ECO:0000256" key="6">
    <source>
        <dbReference type="ARBA" id="ARBA00007389"/>
    </source>
</evidence>
<evidence type="ECO:0000256" key="5">
    <source>
        <dbReference type="ARBA" id="ARBA00004892"/>
    </source>
</evidence>
<dbReference type="AlphaFoldDB" id="A0A926KK81"/>
<evidence type="ECO:0000256" key="3">
    <source>
        <dbReference type="ARBA" id="ARBA00001954"/>
    </source>
</evidence>
<dbReference type="InterPro" id="IPR004628">
    <property type="entry name" value="Man_deHydtase"/>
</dbReference>
<evidence type="ECO:0000256" key="10">
    <source>
        <dbReference type="ARBA" id="ARBA00023239"/>
    </source>
</evidence>
<keyword evidence="8" id="KW-0408">Iron</keyword>
<dbReference type="RefSeq" id="WP_188172613.1">
    <property type="nucleotide sequence ID" value="NZ_JACVVD010000001.1"/>
</dbReference>
<evidence type="ECO:0000256" key="8">
    <source>
        <dbReference type="ARBA" id="ARBA00023004"/>
    </source>
</evidence>
<dbReference type="EC" id="4.2.1.8" evidence="7"/>
<gene>
    <name evidence="11" type="ORF">ICC18_01525</name>
</gene>
<comment type="cofactor">
    <cofactor evidence="3">
        <name>Fe(2+)</name>
        <dbReference type="ChEBI" id="CHEBI:29033"/>
    </cofactor>
</comment>
<evidence type="ECO:0000256" key="4">
    <source>
        <dbReference type="ARBA" id="ARBA00002713"/>
    </source>
</evidence>
<comment type="caution">
    <text evidence="11">The sequence shown here is derived from an EMBL/GenBank/DDBJ whole genome shotgun (WGS) entry which is preliminary data.</text>
</comment>
<evidence type="ECO:0000256" key="7">
    <source>
        <dbReference type="ARBA" id="ARBA00012927"/>
    </source>
</evidence>
<evidence type="ECO:0000256" key="9">
    <source>
        <dbReference type="ARBA" id="ARBA00023211"/>
    </source>
</evidence>
<dbReference type="PANTHER" id="PTHR30387:SF2">
    <property type="entry name" value="MANNONATE DEHYDRATASE"/>
    <property type="match status" value="1"/>
</dbReference>
<dbReference type="Proteomes" id="UP000650466">
    <property type="component" value="Unassembled WGS sequence"/>
</dbReference>
<name>A0A926KK81_9BACL</name>
<dbReference type="EMBL" id="JACVVD010000001">
    <property type="protein sequence ID" value="MBD0378802.1"/>
    <property type="molecule type" value="Genomic_DNA"/>
</dbReference>
<keyword evidence="10" id="KW-0456">Lyase</keyword>
<accession>A0A926KK81</accession>
<comment type="catalytic activity">
    <reaction evidence="1">
        <text>D-mannonate = 2-dehydro-3-deoxy-D-gluconate + H2O</text>
        <dbReference type="Rhea" id="RHEA:20097"/>
        <dbReference type="ChEBI" id="CHEBI:15377"/>
        <dbReference type="ChEBI" id="CHEBI:17767"/>
        <dbReference type="ChEBI" id="CHEBI:57990"/>
        <dbReference type="EC" id="4.2.1.8"/>
    </reaction>
</comment>
<proteinExistence type="inferred from homology"/>
<comment type="pathway">
    <text evidence="5">Carbohydrate metabolism; pentose and glucuronate interconversion.</text>
</comment>
<protein>
    <recommendedName>
        <fullName evidence="7">mannonate dehydratase</fullName>
        <ecNumber evidence="7">4.2.1.8</ecNumber>
    </recommendedName>
</protein>
<sequence length="342" mass="37830">MMNISVTVNTCELTDLDLKQMSQLGIDYIDFGKGSSFPGVKEQGYPDLDQLLKLRRRVRSFGLEMNRVTLPDLTERYMNNLPGSEKELENSATAIKVFGEAGLPIVRQRFAGDTVPVLTSGYKAVQRGGAIARGESLGLMKNKPEIPGLGERERWWSRFTEAFRTLVPVAEDYDVKLTVHPSDTPNHGTPFGGLGFHRIIDAFPSKNVGFVYCIGTRAEEGGSSLVMDEINHYGRKGKIYLVHLRNVRGSLPTAGAFEEALLDDGDLNVFNILLELRKVGYKGCINPDHITQLEGDSVDLDQSWAHSGISWKSSSIGWGYSIGYVRALLAALAEFEGIRYGH</sequence>
<keyword evidence="12" id="KW-1185">Reference proteome</keyword>
<dbReference type="Gene3D" id="3.20.20.150">
    <property type="entry name" value="Divalent-metal-dependent TIM barrel enzymes"/>
    <property type="match status" value="1"/>
</dbReference>
<dbReference type="Pfam" id="PF03786">
    <property type="entry name" value="UxuA"/>
    <property type="match status" value="1"/>
</dbReference>
<dbReference type="GO" id="GO:0008198">
    <property type="term" value="F:ferrous iron binding"/>
    <property type="evidence" value="ECO:0007669"/>
    <property type="project" value="TreeGrafter"/>
</dbReference>
<evidence type="ECO:0000256" key="1">
    <source>
        <dbReference type="ARBA" id="ARBA00001794"/>
    </source>
</evidence>
<comment type="function">
    <text evidence="4">Catalyzes the dehydration of D-mannonate.</text>
</comment>
<dbReference type="InterPro" id="IPR036237">
    <property type="entry name" value="Xyl_isomerase-like_sf"/>
</dbReference>
<dbReference type="GO" id="GO:0030145">
    <property type="term" value="F:manganese ion binding"/>
    <property type="evidence" value="ECO:0007669"/>
    <property type="project" value="TreeGrafter"/>
</dbReference>
<dbReference type="PANTHER" id="PTHR30387">
    <property type="entry name" value="MANNONATE DEHYDRATASE"/>
    <property type="match status" value="1"/>
</dbReference>